<evidence type="ECO:0000256" key="2">
    <source>
        <dbReference type="HAMAP-Rule" id="MF_00973"/>
    </source>
</evidence>
<dbReference type="GO" id="GO:0008360">
    <property type="term" value="P:regulation of cell shape"/>
    <property type="evidence" value="ECO:0007669"/>
    <property type="project" value="UniProtKB-UniRule"/>
</dbReference>
<organism evidence="3 4">
    <name type="scientific">Candidatus Gottesmanbacteria bacterium RBG_13_37_7</name>
    <dbReference type="NCBI Taxonomy" id="1798369"/>
    <lineage>
        <taxon>Bacteria</taxon>
        <taxon>Candidatus Gottesmaniibacteriota</taxon>
    </lineage>
</organism>
<dbReference type="SUPFAM" id="SSF142338">
    <property type="entry name" value="CofD-like"/>
    <property type="match status" value="1"/>
</dbReference>
<dbReference type="AlphaFoldDB" id="A0A1F5YJE1"/>
<comment type="caution">
    <text evidence="3">The sequence shown here is derived from an EMBL/GenBank/DDBJ whole genome shotgun (WGS) entry which is preliminary data.</text>
</comment>
<comment type="similarity">
    <text evidence="2">Belongs to the gluconeogenesis factor family.</text>
</comment>
<dbReference type="GO" id="GO:0043743">
    <property type="term" value="F:LPPG:FO 2-phospho-L-lactate transferase activity"/>
    <property type="evidence" value="ECO:0007669"/>
    <property type="project" value="InterPro"/>
</dbReference>
<dbReference type="CDD" id="cd07187">
    <property type="entry name" value="YvcK_like"/>
    <property type="match status" value="1"/>
</dbReference>
<dbReference type="InterPro" id="IPR038136">
    <property type="entry name" value="CofD-like_dom_sf"/>
</dbReference>
<sequence>MNVKKCKILVIGGGTGTYSVLSGLKEINENITAIVTMADSGGSARKERDEWGMLPSSDIRKSLIALTDISKEDTLVLRKLFEYRYSEGKGVKGMTFGNLFLVALTKILQSQTKAIKTAGELLNIKGKVLPVTLDKVDLVATYNDGTRIIGEHFIDEPKHNGKLRITNLDTVPQAYITEESKKAIKNADLIILGPGGFYTTILANLVIKGMKQELVKSKAKKIFIMNLMTEFGQTYGFNATDFIEELDKYLPLRMLNYVFINSVPIPSSILNRYKKYHAQPVLNDLPKAKSFKVIATDLLSEMIIQKEKGDTLRRSLVRHSPEKIANLCIKIINLL</sequence>
<dbReference type="GO" id="GO:0005737">
    <property type="term" value="C:cytoplasm"/>
    <property type="evidence" value="ECO:0007669"/>
    <property type="project" value="UniProtKB-SubCell"/>
</dbReference>
<accession>A0A1F5YJE1</accession>
<evidence type="ECO:0000313" key="4">
    <source>
        <dbReference type="Proteomes" id="UP000178230"/>
    </source>
</evidence>
<dbReference type="InterPro" id="IPR002882">
    <property type="entry name" value="CofD"/>
</dbReference>
<dbReference type="InterPro" id="IPR010119">
    <property type="entry name" value="Gluconeogen_factor"/>
</dbReference>
<proteinExistence type="inferred from homology"/>
<comment type="subcellular location">
    <subcellularLocation>
        <location evidence="2">Cytoplasm</location>
    </subcellularLocation>
</comment>
<name>A0A1F5YJE1_9BACT</name>
<dbReference type="HAMAP" id="MF_00973">
    <property type="entry name" value="Gluconeogen_factor"/>
    <property type="match status" value="1"/>
</dbReference>
<evidence type="ECO:0000313" key="3">
    <source>
        <dbReference type="EMBL" id="OGG00286.1"/>
    </source>
</evidence>
<evidence type="ECO:0000256" key="1">
    <source>
        <dbReference type="ARBA" id="ARBA00022490"/>
    </source>
</evidence>
<reference evidence="3 4" key="1">
    <citation type="journal article" date="2016" name="Nat. Commun.">
        <title>Thousands of microbial genomes shed light on interconnected biogeochemical processes in an aquifer system.</title>
        <authorList>
            <person name="Anantharaman K."/>
            <person name="Brown C.T."/>
            <person name="Hug L.A."/>
            <person name="Sharon I."/>
            <person name="Castelle C.J."/>
            <person name="Probst A.J."/>
            <person name="Thomas B.C."/>
            <person name="Singh A."/>
            <person name="Wilkins M.J."/>
            <person name="Karaoz U."/>
            <person name="Brodie E.L."/>
            <person name="Williams K.H."/>
            <person name="Hubbard S.S."/>
            <person name="Banfield J.F."/>
        </authorList>
    </citation>
    <scope>NUCLEOTIDE SEQUENCE [LARGE SCALE GENOMIC DNA]</scope>
</reference>
<protein>
    <recommendedName>
        <fullName evidence="2">Putative gluconeogenesis factor</fullName>
    </recommendedName>
</protein>
<dbReference type="NCBIfam" id="TIGR01826">
    <property type="entry name" value="CofD_related"/>
    <property type="match status" value="1"/>
</dbReference>
<dbReference type="Gene3D" id="3.40.50.10680">
    <property type="entry name" value="CofD-like domains"/>
    <property type="match status" value="1"/>
</dbReference>
<dbReference type="Pfam" id="PF01933">
    <property type="entry name" value="CofD"/>
    <property type="match status" value="1"/>
</dbReference>
<dbReference type="Proteomes" id="UP000178230">
    <property type="component" value="Unassembled WGS sequence"/>
</dbReference>
<comment type="function">
    <text evidence="2">Required for morphogenesis under gluconeogenic growth conditions.</text>
</comment>
<dbReference type="PANTHER" id="PTHR30135">
    <property type="entry name" value="UNCHARACTERIZED PROTEIN YVCK-RELATED"/>
    <property type="match status" value="1"/>
</dbReference>
<gene>
    <name evidence="3" type="ORF">A2Y99_02690</name>
</gene>
<keyword evidence="1 2" id="KW-0963">Cytoplasm</keyword>
<dbReference type="PANTHER" id="PTHR30135:SF3">
    <property type="entry name" value="GLUCONEOGENESIS FACTOR-RELATED"/>
    <property type="match status" value="1"/>
</dbReference>
<dbReference type="EMBL" id="MFIY01000016">
    <property type="protein sequence ID" value="OGG00286.1"/>
    <property type="molecule type" value="Genomic_DNA"/>
</dbReference>